<evidence type="ECO:0000313" key="5">
    <source>
        <dbReference type="EMBL" id="KAK9784106.1"/>
    </source>
</evidence>
<keyword evidence="2" id="KW-1133">Transmembrane helix</keyword>
<dbReference type="InterPro" id="IPR036291">
    <property type="entry name" value="NAD(P)-bd_dom_sf"/>
</dbReference>
<dbReference type="InterPro" id="IPR000683">
    <property type="entry name" value="Gfo/Idh/MocA-like_OxRdtase_N"/>
</dbReference>
<dbReference type="Gene3D" id="3.40.50.720">
    <property type="entry name" value="NAD(P)-binding Rossmann-like Domain"/>
    <property type="match status" value="1"/>
</dbReference>
<dbReference type="Proteomes" id="UP001465668">
    <property type="component" value="Unassembled WGS sequence"/>
</dbReference>
<feature type="transmembrane region" description="Helical" evidence="2">
    <location>
        <begin position="490"/>
        <end position="512"/>
    </location>
</feature>
<feature type="region of interest" description="Disordered" evidence="1">
    <location>
        <begin position="649"/>
        <end position="704"/>
    </location>
</feature>
<feature type="domain" description="Gfo/Idh/MocA-like oxidoreductase N-terminal" evidence="3">
    <location>
        <begin position="8"/>
        <end position="126"/>
    </location>
</feature>
<accession>A0ABR2YA48</accession>
<dbReference type="Pfam" id="PF01408">
    <property type="entry name" value="GFO_IDH_MocA"/>
    <property type="match status" value="1"/>
</dbReference>
<evidence type="ECO:0000313" key="6">
    <source>
        <dbReference type="Proteomes" id="UP001465668"/>
    </source>
</evidence>
<keyword evidence="2" id="KW-0472">Membrane</keyword>
<organism evidence="5 6">
    <name type="scientific">Seiridium cardinale</name>
    <dbReference type="NCBI Taxonomy" id="138064"/>
    <lineage>
        <taxon>Eukaryota</taxon>
        <taxon>Fungi</taxon>
        <taxon>Dikarya</taxon>
        <taxon>Ascomycota</taxon>
        <taxon>Pezizomycotina</taxon>
        <taxon>Sordariomycetes</taxon>
        <taxon>Xylariomycetidae</taxon>
        <taxon>Amphisphaeriales</taxon>
        <taxon>Sporocadaceae</taxon>
        <taxon>Seiridium</taxon>
    </lineage>
</organism>
<feature type="region of interest" description="Disordered" evidence="1">
    <location>
        <begin position="1111"/>
        <end position="1130"/>
    </location>
</feature>
<evidence type="ECO:0000256" key="1">
    <source>
        <dbReference type="SAM" id="MobiDB-lite"/>
    </source>
</evidence>
<gene>
    <name evidence="5" type="ORF">SCAR479_00665</name>
</gene>
<feature type="transmembrane region" description="Helical" evidence="2">
    <location>
        <begin position="456"/>
        <end position="478"/>
    </location>
</feature>
<comment type="caution">
    <text evidence="5">The sequence shown here is derived from an EMBL/GenBank/DDBJ whole genome shotgun (WGS) entry which is preliminary data.</text>
</comment>
<dbReference type="InterPro" id="IPR004104">
    <property type="entry name" value="Gfo/Idh/MocA-like_OxRdtase_C"/>
</dbReference>
<keyword evidence="2" id="KW-0812">Transmembrane</keyword>
<protein>
    <submittedName>
        <fullName evidence="5">Uncharacterized protein</fullName>
    </submittedName>
</protein>
<evidence type="ECO:0000259" key="4">
    <source>
        <dbReference type="Pfam" id="PF02894"/>
    </source>
</evidence>
<feature type="compositionally biased region" description="Basic and acidic residues" evidence="1">
    <location>
        <begin position="1275"/>
        <end position="1284"/>
    </location>
</feature>
<proteinExistence type="predicted"/>
<dbReference type="PANTHER" id="PTHR43377:SF1">
    <property type="entry name" value="BILIVERDIN REDUCTASE A"/>
    <property type="match status" value="1"/>
</dbReference>
<feature type="region of interest" description="Disordered" evidence="1">
    <location>
        <begin position="1274"/>
        <end position="1295"/>
    </location>
</feature>
<feature type="region of interest" description="Disordered" evidence="1">
    <location>
        <begin position="895"/>
        <end position="917"/>
    </location>
</feature>
<feature type="compositionally biased region" description="Basic and acidic residues" evidence="1">
    <location>
        <begin position="536"/>
        <end position="549"/>
    </location>
</feature>
<dbReference type="SUPFAM" id="SSF55347">
    <property type="entry name" value="Glyceraldehyde-3-phosphate dehydrogenase-like, C-terminal domain"/>
    <property type="match status" value="1"/>
</dbReference>
<dbReference type="SUPFAM" id="SSF51735">
    <property type="entry name" value="NAD(P)-binding Rossmann-fold domains"/>
    <property type="match status" value="1"/>
</dbReference>
<feature type="region of interest" description="Disordered" evidence="1">
    <location>
        <begin position="536"/>
        <end position="568"/>
    </location>
</feature>
<evidence type="ECO:0000259" key="3">
    <source>
        <dbReference type="Pfam" id="PF01408"/>
    </source>
</evidence>
<reference evidence="5 6" key="1">
    <citation type="submission" date="2024-02" db="EMBL/GenBank/DDBJ databases">
        <title>First draft genome assembly of two strains of Seiridium cardinale.</title>
        <authorList>
            <person name="Emiliani G."/>
            <person name="Scali E."/>
        </authorList>
    </citation>
    <scope>NUCLEOTIDE SEQUENCE [LARGE SCALE GENOMIC DNA]</scope>
    <source>
        <strain evidence="5 6">BM-138-000479</strain>
    </source>
</reference>
<feature type="transmembrane region" description="Helical" evidence="2">
    <location>
        <begin position="392"/>
        <end position="410"/>
    </location>
</feature>
<keyword evidence="6" id="KW-1185">Reference proteome</keyword>
<feature type="transmembrane region" description="Helical" evidence="2">
    <location>
        <begin position="431"/>
        <end position="450"/>
    </location>
</feature>
<sequence length="1591" mass="178521">MTSLPPKIRIAIIGTGLIGPRHAQAVINSENAELVAIVEPTTAGEQIAATLKAVHYRSANDLIRFSHTVDGAIICTPNHTHVPLSQELSAAGIHILIEKPISTDVSSGKELLSHLEQTNVKVLVGHHRRFNPFMVTAKKIVASGELGRIIGVNGLWALYKPPQYFDPPTDWRRHATGGVVLINMVHEVDLLHHLLGPISTVHGERTVSQRGFEAEEGAALTLRFRSGAVGSFFLCDTVPSPWNFESGTGENPTIPSTGQDFYRIFGTEASLSVPDMSVWSYHGTQKSWNSDLVRNSAEVSAGVPFELQVDHFCKVIRGEETPSCTAQVGLAALIVCQAIKEALADNRVVSRLNAAGVRAKVARAEHELDLTTIHQRESVEVLPVSDRIGSRFVAVAAGATAFALGAPGLYSWTRSKTEHVRRRKLATEFRLWLGIMAGPLLPIILFWLGWTNYSSVSKWSGIAACFLFGMTLTALYVCSYEPTVDTYGKHLAIAFACIAMVRYLIAGGMAIATRPCIKASVCTGQTCEERVRSSIAMERERNKSPESRPPRRNTGPFGGQPPQRLGTNQTRHFGANVRYVPPRNAVTARAGPYFQEPEEYGLASPQVVYPVSVPQAEVYTQWGTRLPPAAYPIVPEYAERVLYDGNDNEEYERRRRGPRRRHSTREYPRSHSSSPNLDPSPVRRRREESRYSALSNEDYGRLRGSHRRPRTYYYRRRPHVYGVEDEDTDDGREYDDLSEGKVFSFTPMHANRESPTEEIAPAVMADIMVMRNEDGEFSHTRIASFKERSQDSEGSSTYGAQKLLHVVESQYTGNAYFDGDHSAKLTLAHDPKRSRKPLFRWLHLQQRQLNLDELSAEITRIPDLSTEERHGFTRLLGQVRNQVKQYRTANGQSVKHMMPGTKTTTIQGDSRSGSGGKERRRSLTWLCIPYLSLEQYSGLMSVCSAASFPTETLLQYDYAASSEKRDMEQVVVRANAAQSGECIHVHQLWCIVLDNSLLITCGQMTSSNLCGDLVKTVIEPPPETASQTRTFFTSPQSLVERRLMPAKSFAKHFKDFWPQAVRFYYRDKVIMERDWLRIINMASHTKVTIELRVSPHPQPPTTGVLQPLRMKREQTTKQPGIDPREQQEPTRNSAAILPASVNDVFHVFTWLDIARSQASTSSGVDSAMIVQQLIQAHEYLARSTSGNERRSYEKCRVATHAEVHAYLESKGQGLDVESDGEGTRRDSLAACIDMYNASEIVFRFFLPWRLDEGLPTVGRFWGAIKALCESSLEPPDDRVKTRKENQRRRQTRTGARNVDALGTALRAIARAVQSFQGILSHTPATDRVVIGVPDSLVCAWLHLVMALVQSSQDSVEWQENMEVADVLITKGMGEVMENLSARDLIKDAVIQPIELVSLMSWKLFHDSIATGLTLGDTYSQYMKELENDFADNPDRSHQSRIGQLRKEIDIIQRVTRDQQMVVAGTIPPRFNIDASSQSRQEARILEKKTDELDYEKYYSSRARMSHSKPMTYCKETPYGDTDLISSNRDPDEFSKLSPTDRGGFAEFFGRECTSLLDRRDDEFHDYLEEAGRLEAYVNSPYFDSYLTECLG</sequence>
<feature type="compositionally biased region" description="Basic residues" evidence="1">
    <location>
        <begin position="654"/>
        <end position="663"/>
    </location>
</feature>
<dbReference type="InterPro" id="IPR051450">
    <property type="entry name" value="Gfo/Idh/MocA_Oxidoreductases"/>
</dbReference>
<dbReference type="EMBL" id="JARVKM010000001">
    <property type="protein sequence ID" value="KAK9784106.1"/>
    <property type="molecule type" value="Genomic_DNA"/>
</dbReference>
<dbReference type="Gene3D" id="3.30.360.10">
    <property type="entry name" value="Dihydrodipicolinate Reductase, domain 2"/>
    <property type="match status" value="1"/>
</dbReference>
<evidence type="ECO:0000256" key="2">
    <source>
        <dbReference type="SAM" id="Phobius"/>
    </source>
</evidence>
<dbReference type="Pfam" id="PF02894">
    <property type="entry name" value="GFO_IDH_MocA_C"/>
    <property type="match status" value="1"/>
</dbReference>
<dbReference type="PANTHER" id="PTHR43377">
    <property type="entry name" value="BILIVERDIN REDUCTASE A"/>
    <property type="match status" value="1"/>
</dbReference>
<feature type="domain" description="Gfo/Idh/MocA-like oxidoreductase C-terminal" evidence="4">
    <location>
        <begin position="138"/>
        <end position="349"/>
    </location>
</feature>
<name>A0ABR2YA48_9PEZI</name>